<dbReference type="Proteomes" id="UP001283361">
    <property type="component" value="Unassembled WGS sequence"/>
</dbReference>
<comment type="caution">
    <text evidence="2">The sequence shown here is derived from an EMBL/GenBank/DDBJ whole genome shotgun (WGS) entry which is preliminary data.</text>
</comment>
<feature type="region of interest" description="Disordered" evidence="1">
    <location>
        <begin position="223"/>
        <end position="244"/>
    </location>
</feature>
<proteinExistence type="predicted"/>
<gene>
    <name evidence="2" type="ORF">RRG08_006258</name>
</gene>
<name>A0AAE1D2C2_9GAST</name>
<evidence type="ECO:0000313" key="2">
    <source>
        <dbReference type="EMBL" id="KAK3753871.1"/>
    </source>
</evidence>
<dbReference type="EMBL" id="JAWDGP010005687">
    <property type="protein sequence ID" value="KAK3753871.1"/>
    <property type="molecule type" value="Genomic_DNA"/>
</dbReference>
<feature type="compositionally biased region" description="Low complexity" evidence="1">
    <location>
        <begin position="748"/>
        <end position="762"/>
    </location>
</feature>
<feature type="region of interest" description="Disordered" evidence="1">
    <location>
        <begin position="743"/>
        <end position="764"/>
    </location>
</feature>
<evidence type="ECO:0000313" key="3">
    <source>
        <dbReference type="Proteomes" id="UP001283361"/>
    </source>
</evidence>
<evidence type="ECO:0000256" key="1">
    <source>
        <dbReference type="SAM" id="MobiDB-lite"/>
    </source>
</evidence>
<reference evidence="2" key="1">
    <citation type="journal article" date="2023" name="G3 (Bethesda)">
        <title>A reference genome for the long-term kleptoplast-retaining sea slug Elysia crispata morphotype clarki.</title>
        <authorList>
            <person name="Eastman K.E."/>
            <person name="Pendleton A.L."/>
            <person name="Shaikh M.A."/>
            <person name="Suttiyut T."/>
            <person name="Ogas R."/>
            <person name="Tomko P."/>
            <person name="Gavelis G."/>
            <person name="Widhalm J.R."/>
            <person name="Wisecaver J.H."/>
        </authorList>
    </citation>
    <scope>NUCLEOTIDE SEQUENCE</scope>
    <source>
        <strain evidence="2">ECLA1</strain>
    </source>
</reference>
<protein>
    <submittedName>
        <fullName evidence="2">Uncharacterized protein</fullName>
    </submittedName>
</protein>
<keyword evidence="3" id="KW-1185">Reference proteome</keyword>
<accession>A0AAE1D2C2</accession>
<dbReference type="AlphaFoldDB" id="A0AAE1D2C2"/>
<organism evidence="2 3">
    <name type="scientific">Elysia crispata</name>
    <name type="common">lettuce slug</name>
    <dbReference type="NCBI Taxonomy" id="231223"/>
    <lineage>
        <taxon>Eukaryota</taxon>
        <taxon>Metazoa</taxon>
        <taxon>Spiralia</taxon>
        <taxon>Lophotrochozoa</taxon>
        <taxon>Mollusca</taxon>
        <taxon>Gastropoda</taxon>
        <taxon>Heterobranchia</taxon>
        <taxon>Euthyneura</taxon>
        <taxon>Panpulmonata</taxon>
        <taxon>Sacoglossa</taxon>
        <taxon>Placobranchoidea</taxon>
        <taxon>Plakobranchidae</taxon>
        <taxon>Elysia</taxon>
    </lineage>
</organism>
<sequence>MEPFQDKKAGTKRTKFGIRRLLTLKKSILDSFSIFSRMEREDATIDRTDTQLKEEVGQPKVTSSQSRPNFTSVIEFPLNFLTFSEDKEYHEAMKNYSEEMFESATKPTIAQTDRCPVTHEFCWSSPDTGKNVHSYYKRDRKEQSFYNTIPERGPSARSFVSPPFNETAGFSESSKDPCQAKRFSSLTLPVQGKLIQERMHSPVYETIGPAYPPKGYDLQKEHSDIETHRRNGSLTQGEDRQSESHIIYESCMRNPKRPSVDRMRQDNRINESLWNERAVDGKKLTDHGKPGFIDPTLYAQNKPVDVNKKDQGTQTSPELFDIVDDGITLSENHISANACNVAYMRRIQDDYASKHAPLQSIQSRSVNYIGHKNNGFYIVSQETLQNSTTGRMLRYPEHLSESKFCPYQETMSWQIPLNNLVVLSDLQGNSRNVRTKDRGSPVAVFSHATSSELFSQPSAYSAGASIDDTRSVFSSEGADSDFVFYPSVPASSVETTNTVAMVDPTDTSAAASARFNSQVYEDKVMLKHHEDSSKSDLCGSSLDEVTRQFFLDDDALSDDVFMEEAEQHKYPFWKYSDDPSPRTLDSIEENCPNVTFFTTTEYGQSKTISYPNSTCTFVGERGTAPYTINREKNKMGTSIDESLRDTGFSCSSVKSDEMYAYKYDDIEEVLENFKDLSASVQINLGENEANDPNVPNMTVTNHLQSDKFIKDGACTAVSRETHRYLQDCENTVNRKHEQEELHSQIQDSELSVQRLSSQRSSSDNCDEIDSRFADMFDSLRKNSVQSKARQMWRKRRSNRGRNFVAAQNRAFIDVNKHPGPKDKEIFNDVTEILYTLPSVTHGKESLPPLKPLRGILKKSVLPQPVSVAERNLCNRKHDNTNSQIIRRRRARSLGVEVYPLERTEALYSGEIRDMQYQVAKAHSPQFPVNAPDFNTILDQAGDISWKRRSRSLNTEMHSRYRNEADLYLELKNAQGIDTFGKLRTETVEGHNKFQSFTACIKAPTTVTNKAASSNRPTRCFKGDSDAFEKITCPRQSTLYEQGEIKNCDYRTASPIPSSPGTRPSEVRPITARKNSLEVYRWSTCLQRRRKLQDRRDGKSGCIDNADILQHVISVCPSEPPAATL</sequence>